<dbReference type="Pfam" id="PF14087">
    <property type="entry name" value="DUF4267"/>
    <property type="match status" value="1"/>
</dbReference>
<name>A0A917SSY9_9ACTN</name>
<reference evidence="2" key="2">
    <citation type="submission" date="2020-09" db="EMBL/GenBank/DDBJ databases">
        <authorList>
            <person name="Sun Q."/>
            <person name="Zhou Y."/>
        </authorList>
    </citation>
    <scope>NUCLEOTIDE SEQUENCE</scope>
    <source>
        <strain evidence="2">CGMCC 4.7308</strain>
    </source>
</reference>
<comment type="caution">
    <text evidence="2">The sequence shown here is derived from an EMBL/GenBank/DDBJ whole genome shotgun (WGS) entry which is preliminary data.</text>
</comment>
<evidence type="ECO:0000256" key="1">
    <source>
        <dbReference type="SAM" id="Phobius"/>
    </source>
</evidence>
<keyword evidence="3" id="KW-1185">Reference proteome</keyword>
<dbReference type="AlphaFoldDB" id="A0A917SSY9"/>
<organism evidence="2 3">
    <name type="scientific">Nakamurella endophytica</name>
    <dbReference type="NCBI Taxonomy" id="1748367"/>
    <lineage>
        <taxon>Bacteria</taxon>
        <taxon>Bacillati</taxon>
        <taxon>Actinomycetota</taxon>
        <taxon>Actinomycetes</taxon>
        <taxon>Nakamurellales</taxon>
        <taxon>Nakamurellaceae</taxon>
        <taxon>Nakamurella</taxon>
    </lineage>
</organism>
<accession>A0A917SSY9</accession>
<evidence type="ECO:0000313" key="3">
    <source>
        <dbReference type="Proteomes" id="UP000655208"/>
    </source>
</evidence>
<proteinExistence type="predicted"/>
<keyword evidence="1" id="KW-1133">Transmembrane helix</keyword>
<evidence type="ECO:0008006" key="4">
    <source>
        <dbReference type="Google" id="ProtNLM"/>
    </source>
</evidence>
<feature type="transmembrane region" description="Helical" evidence="1">
    <location>
        <begin position="45"/>
        <end position="62"/>
    </location>
</feature>
<evidence type="ECO:0000313" key="2">
    <source>
        <dbReference type="EMBL" id="GGL97459.1"/>
    </source>
</evidence>
<keyword evidence="1" id="KW-0472">Membrane</keyword>
<reference evidence="2" key="1">
    <citation type="journal article" date="2014" name="Int. J. Syst. Evol. Microbiol.">
        <title>Complete genome sequence of Corynebacterium casei LMG S-19264T (=DSM 44701T), isolated from a smear-ripened cheese.</title>
        <authorList>
            <consortium name="US DOE Joint Genome Institute (JGI-PGF)"/>
            <person name="Walter F."/>
            <person name="Albersmeier A."/>
            <person name="Kalinowski J."/>
            <person name="Ruckert C."/>
        </authorList>
    </citation>
    <scope>NUCLEOTIDE SEQUENCE</scope>
    <source>
        <strain evidence="2">CGMCC 4.7308</strain>
    </source>
</reference>
<dbReference type="InterPro" id="IPR025363">
    <property type="entry name" value="DUF4267"/>
</dbReference>
<keyword evidence="1" id="KW-0812">Transmembrane</keyword>
<protein>
    <recommendedName>
        <fullName evidence="4">DUF4267 domain-containing protein</fullName>
    </recommendedName>
</protein>
<gene>
    <name evidence="2" type="ORF">GCM10011594_16600</name>
</gene>
<dbReference type="EMBL" id="BMNA01000003">
    <property type="protein sequence ID" value="GGL97459.1"/>
    <property type="molecule type" value="Genomic_DNA"/>
</dbReference>
<dbReference type="Proteomes" id="UP000655208">
    <property type="component" value="Unassembled WGS sequence"/>
</dbReference>
<sequence length="63" mass="6391">MPVVVLAAAGSHAFGWALLTAAITPLGDTVIVRTNGGTLHHTLTVHVATAVVLVVVGVVLILR</sequence>